<organism evidence="4 5">
    <name type="scientific">Helicocarpus griseus UAMH5409</name>
    <dbReference type="NCBI Taxonomy" id="1447875"/>
    <lineage>
        <taxon>Eukaryota</taxon>
        <taxon>Fungi</taxon>
        <taxon>Dikarya</taxon>
        <taxon>Ascomycota</taxon>
        <taxon>Pezizomycotina</taxon>
        <taxon>Eurotiomycetes</taxon>
        <taxon>Eurotiomycetidae</taxon>
        <taxon>Onygenales</taxon>
        <taxon>Ajellomycetaceae</taxon>
        <taxon>Helicocarpus</taxon>
    </lineage>
</organism>
<dbReference type="STRING" id="1447875.A0A2B7WPY0"/>
<feature type="compositionally biased region" description="Low complexity" evidence="2">
    <location>
        <begin position="225"/>
        <end position="238"/>
    </location>
</feature>
<feature type="compositionally biased region" description="Acidic residues" evidence="2">
    <location>
        <begin position="420"/>
        <end position="431"/>
    </location>
</feature>
<keyword evidence="5" id="KW-1185">Reference proteome</keyword>
<dbReference type="EMBL" id="PDNB01000219">
    <property type="protein sequence ID" value="PGG98704.1"/>
    <property type="molecule type" value="Genomic_DNA"/>
</dbReference>
<protein>
    <recommendedName>
        <fullName evidence="1">Endoplasmic reticulum junction formation protein lunapark</fullName>
    </recommendedName>
</protein>
<gene>
    <name evidence="4" type="ORF">AJ79_08790</name>
</gene>
<dbReference type="InterPro" id="IPR019273">
    <property type="entry name" value="Lunapark_Znf"/>
</dbReference>
<dbReference type="PANTHER" id="PTHR22166">
    <property type="entry name" value="ENDOPLASMIC RETICULUM JUNCTION FORMATION PROTEIN LUNAPARK"/>
    <property type="match status" value="1"/>
</dbReference>
<evidence type="ECO:0000256" key="2">
    <source>
        <dbReference type="SAM" id="MobiDB-lite"/>
    </source>
</evidence>
<comment type="similarity">
    <text evidence="1">Belongs to the lunapark family.</text>
</comment>
<feature type="transmembrane region" description="Helical" evidence="1">
    <location>
        <begin position="47"/>
        <end position="70"/>
    </location>
</feature>
<dbReference type="InterPro" id="IPR040115">
    <property type="entry name" value="Lnp"/>
</dbReference>
<dbReference type="PANTHER" id="PTHR22166:SF12">
    <property type="entry name" value="ENDOPLASMIC RETICULUM JUNCTION FORMATION PROTEIN LUNAPARK"/>
    <property type="match status" value="1"/>
</dbReference>
<keyword evidence="1" id="KW-0479">Metal-binding</keyword>
<evidence type="ECO:0000313" key="5">
    <source>
        <dbReference type="Proteomes" id="UP000223968"/>
    </source>
</evidence>
<proteinExistence type="inferred from homology"/>
<keyword evidence="1" id="KW-0256">Endoplasmic reticulum</keyword>
<feature type="compositionally biased region" description="Basic residues" evidence="2">
    <location>
        <begin position="455"/>
        <end position="464"/>
    </location>
</feature>
<keyword evidence="1" id="KW-0863">Zinc-finger</keyword>
<dbReference type="Pfam" id="PF10058">
    <property type="entry name" value="Zn_ribbon_10"/>
    <property type="match status" value="1"/>
</dbReference>
<evidence type="ECO:0000259" key="3">
    <source>
        <dbReference type="Pfam" id="PF10058"/>
    </source>
</evidence>
<comment type="subcellular location">
    <subcellularLocation>
        <location evidence="1">Endoplasmic reticulum membrane</location>
        <topology evidence="1">Multi-pass membrane protein</topology>
    </subcellularLocation>
</comment>
<feature type="compositionally biased region" description="Low complexity" evidence="2">
    <location>
        <begin position="410"/>
        <end position="419"/>
    </location>
</feature>
<feature type="transmembrane region" description="Helical" evidence="1">
    <location>
        <begin position="76"/>
        <end position="95"/>
    </location>
</feature>
<feature type="region of interest" description="Disordered" evidence="2">
    <location>
        <begin position="345"/>
        <end position="495"/>
    </location>
</feature>
<comment type="domain">
    <text evidence="1">The C4-type zinc finger motif is necessary both for its ER three-way tubular junction localization and formation.</text>
</comment>
<feature type="region of interest" description="Disordered" evidence="2">
    <location>
        <begin position="139"/>
        <end position="266"/>
    </location>
</feature>
<dbReference type="GO" id="GO:0098826">
    <property type="term" value="C:endoplasmic reticulum tubular network membrane"/>
    <property type="evidence" value="ECO:0007669"/>
    <property type="project" value="UniProtKB-UniRule"/>
</dbReference>
<sequence length="495" mass="53638">MVSLWPWKGSDTSPAGFEKTLSTLSGKIARATARLDTHRQRARRYKVLWTLYTSFAYLLCSIILTLVLGWQHWGPIEYTAVAGGPVVIYVVRLALDTYYQYRISNTQSYLDDLQKQRDKTIEKLKEATKYNSTQQLLEKYGGDSPQRSGQQKGPASGTGPGGAANKKRDPRMRVSLPAPSGRTGIAPPPTANIPRLQPGSVPTTPMRSPPMHDQRGPPQPSNLNPNQYQQEPSQQPPQLADEPGFAPNAFPPSYNQPPPAQQQHFDPHQSHWYDRILDVLLGEDETLPKNRLALICTQCRLVNGQAAPGIRNLEELGRWRCGSCGAWNGQESETKKALAGIQEAAAQSDIGGRGASPAVHSRNRSQSQPPVILEPSRGTEGAWEPVSGRASVSSEMGSGNLSTGDGTDASVVVGPTSSEGEGEEYGDDEVGEQSGAEDYGAVEVPAEEDGGDKKGLRKRSSGRGKKAELGLELSPDEDSVIAARTRSKSPRKSPR</sequence>
<evidence type="ECO:0000256" key="1">
    <source>
        <dbReference type="RuleBase" id="RU367073"/>
    </source>
</evidence>
<dbReference type="GO" id="GO:1903373">
    <property type="term" value="P:positive regulation of endoplasmic reticulum tubular network organization"/>
    <property type="evidence" value="ECO:0007669"/>
    <property type="project" value="UniProtKB-UniRule"/>
</dbReference>
<keyword evidence="1" id="KW-0472">Membrane</keyword>
<dbReference type="GO" id="GO:0008270">
    <property type="term" value="F:zinc ion binding"/>
    <property type="evidence" value="ECO:0007669"/>
    <property type="project" value="UniProtKB-KW"/>
</dbReference>
<feature type="domain" description="Lunapark zinc ribbon" evidence="3">
    <location>
        <begin position="272"/>
        <end position="328"/>
    </location>
</feature>
<feature type="compositionally biased region" description="Basic residues" evidence="2">
    <location>
        <begin position="485"/>
        <end position="495"/>
    </location>
</feature>
<reference evidence="4 5" key="1">
    <citation type="submission" date="2017-10" db="EMBL/GenBank/DDBJ databases">
        <title>Comparative genomics in systemic dimorphic fungi from Ajellomycetaceae.</title>
        <authorList>
            <person name="Munoz J.F."/>
            <person name="Mcewen J.G."/>
            <person name="Clay O.K."/>
            <person name="Cuomo C.A."/>
        </authorList>
    </citation>
    <scope>NUCLEOTIDE SEQUENCE [LARGE SCALE GENOMIC DNA]</scope>
    <source>
        <strain evidence="4 5">UAMH5409</strain>
    </source>
</reference>
<dbReference type="Proteomes" id="UP000223968">
    <property type="component" value="Unassembled WGS sequence"/>
</dbReference>
<dbReference type="OrthoDB" id="1725934at2759"/>
<evidence type="ECO:0000313" key="4">
    <source>
        <dbReference type="EMBL" id="PGG98704.1"/>
    </source>
</evidence>
<name>A0A2B7WPY0_9EURO</name>
<feature type="compositionally biased region" description="Polar residues" evidence="2">
    <location>
        <begin position="390"/>
        <end position="405"/>
    </location>
</feature>
<keyword evidence="1" id="KW-0812">Transmembrane</keyword>
<comment type="function">
    <text evidence="1">Plays a role in determining ER morphology.</text>
</comment>
<keyword evidence="1" id="KW-0862">Zinc</keyword>
<keyword evidence="1" id="KW-1133">Transmembrane helix</keyword>
<comment type="caution">
    <text evidence="4">The sequence shown here is derived from an EMBL/GenBank/DDBJ whole genome shotgun (WGS) entry which is preliminary data.</text>
</comment>
<accession>A0A2B7WPY0</accession>
<dbReference type="AlphaFoldDB" id="A0A2B7WPY0"/>
<dbReference type="GO" id="GO:0071788">
    <property type="term" value="P:endoplasmic reticulum tubular network maintenance"/>
    <property type="evidence" value="ECO:0007669"/>
    <property type="project" value="UniProtKB-UniRule"/>
</dbReference>